<evidence type="ECO:0000313" key="1">
    <source>
        <dbReference type="Proteomes" id="UP000887565"/>
    </source>
</evidence>
<proteinExistence type="predicted"/>
<dbReference type="WBParaSite" id="nRc.2.0.1.t39582-RA">
    <property type="protein sequence ID" value="nRc.2.0.1.t39582-RA"/>
    <property type="gene ID" value="nRc.2.0.1.g39582"/>
</dbReference>
<sequence>MENTRIDGIGRMSDSQVNEFPIGRFQTSDREDFHSCNDERLKHTGLNKVMDVKVWPITPDFPCHEDNKR</sequence>
<keyword evidence="1" id="KW-1185">Reference proteome</keyword>
<organism evidence="1 2">
    <name type="scientific">Romanomermis culicivorax</name>
    <name type="common">Nematode worm</name>
    <dbReference type="NCBI Taxonomy" id="13658"/>
    <lineage>
        <taxon>Eukaryota</taxon>
        <taxon>Metazoa</taxon>
        <taxon>Ecdysozoa</taxon>
        <taxon>Nematoda</taxon>
        <taxon>Enoplea</taxon>
        <taxon>Dorylaimia</taxon>
        <taxon>Mermithida</taxon>
        <taxon>Mermithoidea</taxon>
        <taxon>Mermithidae</taxon>
        <taxon>Romanomermis</taxon>
    </lineage>
</organism>
<name>A0A915KL68_ROMCU</name>
<accession>A0A915KL68</accession>
<reference evidence="2" key="1">
    <citation type="submission" date="2022-11" db="UniProtKB">
        <authorList>
            <consortium name="WormBaseParasite"/>
        </authorList>
    </citation>
    <scope>IDENTIFICATION</scope>
</reference>
<protein>
    <submittedName>
        <fullName evidence="2">Uncharacterized protein</fullName>
    </submittedName>
</protein>
<dbReference type="AlphaFoldDB" id="A0A915KL68"/>
<dbReference type="Proteomes" id="UP000887565">
    <property type="component" value="Unplaced"/>
</dbReference>
<evidence type="ECO:0000313" key="2">
    <source>
        <dbReference type="WBParaSite" id="nRc.2.0.1.t39582-RA"/>
    </source>
</evidence>